<dbReference type="Proteomes" id="UP000886852">
    <property type="component" value="Unassembled WGS sequence"/>
</dbReference>
<dbReference type="InterPro" id="IPR019808">
    <property type="entry name" value="Histidine_triad_CS"/>
</dbReference>
<dbReference type="AlphaFoldDB" id="A0A9D1SP22"/>
<feature type="active site" description="Tele-AMP-histidine intermediate" evidence="1">
    <location>
        <position position="98"/>
    </location>
</feature>
<dbReference type="GO" id="GO:0009117">
    <property type="term" value="P:nucleotide metabolic process"/>
    <property type="evidence" value="ECO:0007669"/>
    <property type="project" value="TreeGrafter"/>
</dbReference>
<gene>
    <name evidence="5" type="ORF">IAC72_00690</name>
</gene>
<dbReference type="CDD" id="cd01277">
    <property type="entry name" value="HINT_subgroup"/>
    <property type="match status" value="1"/>
</dbReference>
<dbReference type="Pfam" id="PF01230">
    <property type="entry name" value="HIT"/>
    <property type="match status" value="1"/>
</dbReference>
<dbReference type="PROSITE" id="PS00892">
    <property type="entry name" value="HIT_1"/>
    <property type="match status" value="1"/>
</dbReference>
<dbReference type="PANTHER" id="PTHR46648:SF1">
    <property type="entry name" value="ADENOSINE 5'-MONOPHOSPHORAMIDASE HNT1"/>
    <property type="match status" value="1"/>
</dbReference>
<dbReference type="PROSITE" id="PS51084">
    <property type="entry name" value="HIT_2"/>
    <property type="match status" value="1"/>
</dbReference>
<reference evidence="5" key="2">
    <citation type="journal article" date="2021" name="PeerJ">
        <title>Extensive microbial diversity within the chicken gut microbiome revealed by metagenomics and culture.</title>
        <authorList>
            <person name="Gilroy R."/>
            <person name="Ravi A."/>
            <person name="Getino M."/>
            <person name="Pursley I."/>
            <person name="Horton D.L."/>
            <person name="Alikhan N.F."/>
            <person name="Baker D."/>
            <person name="Gharbi K."/>
            <person name="Hall N."/>
            <person name="Watson M."/>
            <person name="Adriaenssens E.M."/>
            <person name="Foster-Nyarko E."/>
            <person name="Jarju S."/>
            <person name="Secka A."/>
            <person name="Antonio M."/>
            <person name="Oren A."/>
            <person name="Chaudhuri R.R."/>
            <person name="La Ragione R."/>
            <person name="Hildebrand F."/>
            <person name="Pallen M.J."/>
        </authorList>
    </citation>
    <scope>NUCLEOTIDE SEQUENCE</scope>
    <source>
        <strain evidence="5">ChiHjej12B11-7776</strain>
    </source>
</reference>
<dbReference type="Gene3D" id="3.30.428.10">
    <property type="entry name" value="HIT-like"/>
    <property type="match status" value="1"/>
</dbReference>
<dbReference type="EMBL" id="DVOC01000015">
    <property type="protein sequence ID" value="HIU90518.1"/>
    <property type="molecule type" value="Genomic_DNA"/>
</dbReference>
<evidence type="ECO:0000256" key="1">
    <source>
        <dbReference type="PIRSR" id="PIRSR601310-1"/>
    </source>
</evidence>
<dbReference type="GO" id="GO:0003824">
    <property type="term" value="F:catalytic activity"/>
    <property type="evidence" value="ECO:0007669"/>
    <property type="project" value="InterPro"/>
</dbReference>
<sequence length="134" mass="15043">MKDCVFCKIVSGEFPCYKIYEDDYTLAFLDIAGDCYGHTLVVPKKHCQNILDCDGETLARVTATVQKVAQHFVKCGFEGVNVLNANGACAEQSVFHLHVHVIPRAPQDGIEAWPFKDKHDFDMQSVCDRLTMCK</sequence>
<evidence type="ECO:0000256" key="3">
    <source>
        <dbReference type="PROSITE-ProRule" id="PRU00464"/>
    </source>
</evidence>
<name>A0A9D1SP22_9BACT</name>
<protein>
    <submittedName>
        <fullName evidence="5">HIT family protein</fullName>
    </submittedName>
</protein>
<reference evidence="5" key="1">
    <citation type="submission" date="2020-10" db="EMBL/GenBank/DDBJ databases">
        <authorList>
            <person name="Gilroy R."/>
        </authorList>
    </citation>
    <scope>NUCLEOTIDE SEQUENCE</scope>
    <source>
        <strain evidence="5">ChiHjej12B11-7776</strain>
    </source>
</reference>
<dbReference type="InterPro" id="IPR011146">
    <property type="entry name" value="HIT-like"/>
</dbReference>
<evidence type="ECO:0000259" key="4">
    <source>
        <dbReference type="PROSITE" id="PS51084"/>
    </source>
</evidence>
<comment type="caution">
    <text evidence="5">The sequence shown here is derived from an EMBL/GenBank/DDBJ whole genome shotgun (WGS) entry which is preliminary data.</text>
</comment>
<evidence type="ECO:0000256" key="2">
    <source>
        <dbReference type="PIRSR" id="PIRSR601310-3"/>
    </source>
</evidence>
<dbReference type="InterPro" id="IPR001310">
    <property type="entry name" value="Histidine_triad_HIT"/>
</dbReference>
<dbReference type="InterPro" id="IPR036265">
    <property type="entry name" value="HIT-like_sf"/>
</dbReference>
<dbReference type="SUPFAM" id="SSF54197">
    <property type="entry name" value="HIT-like"/>
    <property type="match status" value="1"/>
</dbReference>
<organism evidence="5 6">
    <name type="scientific">Candidatus Fimimonas merdipullorum</name>
    <dbReference type="NCBI Taxonomy" id="2840822"/>
    <lineage>
        <taxon>Bacteria</taxon>
        <taxon>Pseudomonadati</taxon>
        <taxon>Myxococcota</taxon>
        <taxon>Myxococcia</taxon>
        <taxon>Myxococcales</taxon>
        <taxon>Cystobacterineae</taxon>
        <taxon>Myxococcaceae</taxon>
        <taxon>Myxococcaceae incertae sedis</taxon>
        <taxon>Candidatus Fimimonas</taxon>
    </lineage>
</organism>
<evidence type="ECO:0000313" key="6">
    <source>
        <dbReference type="Proteomes" id="UP000886852"/>
    </source>
</evidence>
<feature type="domain" description="HIT" evidence="4">
    <location>
        <begin position="5"/>
        <end position="111"/>
    </location>
</feature>
<feature type="short sequence motif" description="Histidine triad motif" evidence="2 3">
    <location>
        <begin position="96"/>
        <end position="100"/>
    </location>
</feature>
<dbReference type="InterPro" id="IPR039384">
    <property type="entry name" value="HINT"/>
</dbReference>
<dbReference type="PRINTS" id="PR00332">
    <property type="entry name" value="HISTRIAD"/>
</dbReference>
<accession>A0A9D1SP22</accession>
<evidence type="ECO:0000313" key="5">
    <source>
        <dbReference type="EMBL" id="HIU90518.1"/>
    </source>
</evidence>
<proteinExistence type="predicted"/>
<dbReference type="PANTHER" id="PTHR46648">
    <property type="entry name" value="HIT FAMILY PROTEIN 1"/>
    <property type="match status" value="1"/>
</dbReference>